<keyword evidence="7" id="KW-1015">Disulfide bond</keyword>
<protein>
    <submittedName>
        <fullName evidence="8">Uncharacterized protein</fullName>
    </submittedName>
</protein>
<keyword evidence="6" id="KW-0694">RNA-binding</keyword>
<name>A0A382Y8I5_9ZZZZ</name>
<feature type="non-terminal residue" evidence="8">
    <location>
        <position position="235"/>
    </location>
</feature>
<dbReference type="AlphaFoldDB" id="A0A382Y8I5"/>
<dbReference type="Gene3D" id="3.40.50.620">
    <property type="entry name" value="HUPs"/>
    <property type="match status" value="1"/>
</dbReference>
<dbReference type="GO" id="GO:0005524">
    <property type="term" value="F:ATP binding"/>
    <property type="evidence" value="ECO:0007669"/>
    <property type="project" value="UniProtKB-KW"/>
</dbReference>
<dbReference type="InterPro" id="IPR014729">
    <property type="entry name" value="Rossmann-like_a/b/a_fold"/>
</dbReference>
<evidence type="ECO:0000256" key="6">
    <source>
        <dbReference type="ARBA" id="ARBA00022884"/>
    </source>
</evidence>
<accession>A0A382Y8I5</accession>
<reference evidence="8" key="1">
    <citation type="submission" date="2018-05" db="EMBL/GenBank/DDBJ databases">
        <authorList>
            <person name="Lanie J.A."/>
            <person name="Ng W.-L."/>
            <person name="Kazmierczak K.M."/>
            <person name="Andrzejewski T.M."/>
            <person name="Davidsen T.M."/>
            <person name="Wayne K.J."/>
            <person name="Tettelin H."/>
            <person name="Glass J.I."/>
            <person name="Rusch D."/>
            <person name="Podicherti R."/>
            <person name="Tsui H.-C.T."/>
            <person name="Winkler M.E."/>
        </authorList>
    </citation>
    <scope>NUCLEOTIDE SEQUENCE</scope>
</reference>
<keyword evidence="3" id="KW-0819">tRNA processing</keyword>
<gene>
    <name evidence="8" type="ORF">METZ01_LOCUS431995</name>
</gene>
<evidence type="ECO:0000313" key="8">
    <source>
        <dbReference type="EMBL" id="SVD79141.1"/>
    </source>
</evidence>
<keyword evidence="2" id="KW-0808">Transferase</keyword>
<dbReference type="GO" id="GO:0002143">
    <property type="term" value="P:tRNA wobble position uridine thiolation"/>
    <property type="evidence" value="ECO:0007669"/>
    <property type="project" value="TreeGrafter"/>
</dbReference>
<dbReference type="GO" id="GO:0000049">
    <property type="term" value="F:tRNA binding"/>
    <property type="evidence" value="ECO:0007669"/>
    <property type="project" value="UniProtKB-KW"/>
</dbReference>
<evidence type="ECO:0000256" key="2">
    <source>
        <dbReference type="ARBA" id="ARBA00022679"/>
    </source>
</evidence>
<dbReference type="SUPFAM" id="SSF52402">
    <property type="entry name" value="Adenine nucleotide alpha hydrolases-like"/>
    <property type="match status" value="1"/>
</dbReference>
<evidence type="ECO:0000256" key="1">
    <source>
        <dbReference type="ARBA" id="ARBA00022555"/>
    </source>
</evidence>
<dbReference type="NCBIfam" id="NF001138">
    <property type="entry name" value="PRK00143.1"/>
    <property type="match status" value="1"/>
</dbReference>
<dbReference type="FunFam" id="3.40.50.620:FF:000115">
    <property type="entry name" value="tRNA-specific 2-thiouridylase MnmA"/>
    <property type="match status" value="1"/>
</dbReference>
<dbReference type="PANTHER" id="PTHR11933">
    <property type="entry name" value="TRNA 5-METHYLAMINOMETHYL-2-THIOURIDYLATE -METHYLTRANSFERASE"/>
    <property type="match status" value="1"/>
</dbReference>
<dbReference type="EMBL" id="UINC01173507">
    <property type="protein sequence ID" value="SVD79141.1"/>
    <property type="molecule type" value="Genomic_DNA"/>
</dbReference>
<keyword evidence="4" id="KW-0547">Nucleotide-binding</keyword>
<organism evidence="8">
    <name type="scientific">marine metagenome</name>
    <dbReference type="NCBI Taxonomy" id="408172"/>
    <lineage>
        <taxon>unclassified sequences</taxon>
        <taxon>metagenomes</taxon>
        <taxon>ecological metagenomes</taxon>
    </lineage>
</organism>
<dbReference type="InterPro" id="IPR004506">
    <property type="entry name" value="MnmA-like"/>
</dbReference>
<dbReference type="CDD" id="cd01998">
    <property type="entry name" value="MnmA_TRMU-like"/>
    <property type="match status" value="1"/>
</dbReference>
<dbReference type="PANTHER" id="PTHR11933:SF5">
    <property type="entry name" value="MITOCHONDRIAL TRNA-SPECIFIC 2-THIOURIDYLASE 1"/>
    <property type="match status" value="1"/>
</dbReference>
<evidence type="ECO:0000256" key="7">
    <source>
        <dbReference type="ARBA" id="ARBA00023157"/>
    </source>
</evidence>
<proteinExistence type="predicted"/>
<evidence type="ECO:0000256" key="3">
    <source>
        <dbReference type="ARBA" id="ARBA00022694"/>
    </source>
</evidence>
<dbReference type="NCBIfam" id="TIGR00420">
    <property type="entry name" value="trmU"/>
    <property type="match status" value="1"/>
</dbReference>
<evidence type="ECO:0000256" key="5">
    <source>
        <dbReference type="ARBA" id="ARBA00022840"/>
    </source>
</evidence>
<evidence type="ECO:0000256" key="4">
    <source>
        <dbReference type="ARBA" id="ARBA00022741"/>
    </source>
</evidence>
<dbReference type="Pfam" id="PF03054">
    <property type="entry name" value="tRNA_Me_trans"/>
    <property type="match status" value="1"/>
</dbReference>
<sequence>MNRRSKQRLIVGISGGVDSAVAALLLVRDGHEVQGLHMNNWDDDDQYCKAAEDYRDARKVCADLGIPLHRVNFAREYREQVFDDFLNEYRRGGTPNPDVVCNRQIKFGAFIDYAMRLGADRIATGHYARIDRSNPTVKLLKGFDVDKDQSYFLHAVNAKALSCSTFPIGGYTKTEVRRLANDYGFANHAKRDSTGICFIGERPFREFLSGYLPARPGRIETPDGDYIGTHDGLMY</sequence>
<dbReference type="GO" id="GO:0016740">
    <property type="term" value="F:transferase activity"/>
    <property type="evidence" value="ECO:0007669"/>
    <property type="project" value="UniProtKB-KW"/>
</dbReference>
<keyword evidence="5" id="KW-0067">ATP-binding</keyword>
<keyword evidence="1" id="KW-0820">tRNA-binding</keyword>